<organism evidence="1 2">
    <name type="scientific">Streptomyces albospinus</name>
    <dbReference type="NCBI Taxonomy" id="285515"/>
    <lineage>
        <taxon>Bacteria</taxon>
        <taxon>Bacillati</taxon>
        <taxon>Actinomycetota</taxon>
        <taxon>Actinomycetes</taxon>
        <taxon>Kitasatosporales</taxon>
        <taxon>Streptomycetaceae</taxon>
        <taxon>Streptomyces</taxon>
    </lineage>
</organism>
<gene>
    <name evidence="1" type="ORF">GCM10010211_39890</name>
</gene>
<sequence>MRDGVTGRELPEGFLEGYAGVLTDVAQTGRRLNRDELQSRRAAGERGAEAGHSLRALVNAHLAVTRTAWPRTASASADSVLAVVAQAVDAPAGGYERAQHLAVRQEDAARRQFITRR</sequence>
<proteinExistence type="predicted"/>
<accession>A0ABQ2V629</accession>
<protein>
    <submittedName>
        <fullName evidence="1">Uncharacterized protein</fullName>
    </submittedName>
</protein>
<dbReference type="EMBL" id="BMRP01000013">
    <property type="protein sequence ID" value="GGU70260.1"/>
    <property type="molecule type" value="Genomic_DNA"/>
</dbReference>
<comment type="caution">
    <text evidence="1">The sequence shown here is derived from an EMBL/GenBank/DDBJ whole genome shotgun (WGS) entry which is preliminary data.</text>
</comment>
<reference evidence="2" key="1">
    <citation type="journal article" date="2019" name="Int. J. Syst. Evol. Microbiol.">
        <title>The Global Catalogue of Microorganisms (GCM) 10K type strain sequencing project: providing services to taxonomists for standard genome sequencing and annotation.</title>
        <authorList>
            <consortium name="The Broad Institute Genomics Platform"/>
            <consortium name="The Broad Institute Genome Sequencing Center for Infectious Disease"/>
            <person name="Wu L."/>
            <person name="Ma J."/>
        </authorList>
    </citation>
    <scope>NUCLEOTIDE SEQUENCE [LARGE SCALE GENOMIC DNA]</scope>
    <source>
        <strain evidence="2">JCM 3399</strain>
    </source>
</reference>
<dbReference type="Proteomes" id="UP000654471">
    <property type="component" value="Unassembled WGS sequence"/>
</dbReference>
<evidence type="ECO:0000313" key="2">
    <source>
        <dbReference type="Proteomes" id="UP000654471"/>
    </source>
</evidence>
<name>A0ABQ2V629_9ACTN</name>
<evidence type="ECO:0000313" key="1">
    <source>
        <dbReference type="EMBL" id="GGU70260.1"/>
    </source>
</evidence>
<keyword evidence="2" id="KW-1185">Reference proteome</keyword>